<sequence>MNKQFYRTKFNAKLGTYVAVSELAKSHQGDTSQCIKASIQSNHDATDSGIAATGQRTLKQLVLALSCMMAISPIYANVVVNNAAAAAHKATVLKEGNAANVWITAPSASGVSRNSYTQFDVNQNGVILNNSRGAATSQITKTSTAANPNLAKGAATTIVNEVVSTNPSLLQGNLEVLGSRANVVIANPTGITVNGGGFINANQVTLSTGVLGYNSDGSIKQHTVKQGAITINPDANNRGLGGNANNPVALELLGRSIAINAPVNATTITAVTGANTIAADTGEFTATKGTGTVPTAAIDVAQIGGLYANSIYLHANEAGVGVNNAGMIKAKNSLVLNSSGKITNTATGLIQTTDATNGLMSVQSNRADGHGDIVNQGKIQSSNALFVDAGRHLYLQQDSYTGVTNTTSKNIVSLNAKGTVVGTGAVIKQHGDGQDVYINAGGDISLTGKQASGIQNNIGSNGGVYLSAGRKIKVTDGLITSRNDLAISSTNQLDLKDSNLYSRDTGIYINSVGTDIANAVINVTNAVLDAKTKLAIQSSGLLNLTDLSLPIASGQSSTRVQDVVFTAQQNLNLNQNKQMLQPIKGKLGIAAGGDISLATGLTGANVEVKGLRGIDIEGTNVKTKNIKLSTAGNLNIAAQKDVNLQDNTSLWASSGNINVSALGGNLTTTSLTALANKGKVSLLADKDVRLNISRTNSVVEGTTALDQTNQKSKITAGQDINIGSTNQGALYLYAGDIQSTAGNINLIADKNINLYRAGDVKQVKNADGTFTPKTTYLWSNLKAKDISVKSTTGNVDLLWMNANATNDLVVDAKGFNRIYGGELKSGRNIELHGGDNVRLWAVNSNSGAHTAVSSDKNIYLNSDIDANAQTSWAAASTVNMTAGGLLSLKSKGLQAHQRSNLKGGAVNIEAGTSLDWRDKYTLTAVDSAILRNNPDLEQFNGDIGIQTGAGNLTITPTNITLSAYGDIDLRAKGGDLTLVGVGGAKGNGSEQVVKLNTTTGGISLAGKKVELQGSQLTAAKDITIVSTGGDLIVDAVKNTLVNQPSIKHIDDLNLRKQEIDQEYEKLKNDTDYKRLIELLTLKSKKSAVLIALDEIKILADKLNKKYLFTAVPVGDGITQASGKWFEMMMYTPDVQITQLYTPESEDISKTIDILSRNLNGYEHQGAALTSNTGNINLVSKQGLSISGSTIDAKKGSVLLEAAGTLADEEYLIQGEFKSNIPNSVKQGKIKGSIIIDATQDSYEIGQVTNDNYNWRSPVNATTINGDKSIKIKATGKSATDNLILQGVGITSNNGNVDIEAYKNIIFDVAVENSYDKSKKTETKRKWYGKKKTKTTIKTVERVGGVSVDIEAKNINIKSKEPKVGEQTGPNRTSIDMYSSQLTANGGKVTILAGGDINLLTANNVSKDTLDISKSSSWAGIKLNKSKYTSTRNIKSELPAVLEASYIGAQADGSIILKGTEFNYLEGAEIKAGETISLQTASKLVEETLNKTSNSVVWQSMQDKGSITETAKLPSFNGPVTPTFIAKGGLTVQVPVVSGQNNDVRAEVIKLSNQPGNEYLKGLIARKDVNWEAVKLAQENWDYKQQGLTGAGAAIIAIIVVAVTAGAGATVVAALGGTATTLGGSAVVMSQAAITTLATQASVSLLNNGGDITKTLNELGSKESVRGLATSIVTAGLLSQVSTALNLKPDSTYFPDRLMNNFTSSIGSTLVQTAINGGNLQDNLEKALLAGLAGALQGEFASQIGTSLDKVDPSTFEYVLHKVAHAAAGCAAAAATKASCEAGAIGAGVGEIVAGLMIPEGKTALDLTDDERTRIKDTSKIIAGTTAAFAGYDVNTAANSANVAVENNTLGKVVTTAGKAAYKVARKISDMPAAARANLKPSEIAEMLRKEGVQGVIDIGDNLLTLVSPTSTVGDRAFALIDLAIGVDLKAGKNVDTLIKDKKIIGKNFPAENLSFDENKFKYLFGKAAYDPHNTPRSLQNKEQLASVGIFDDNKGRERIIMHLTDTVSRSDNISETFIKKIDGVDRKFEIRDSLLSGPMGVRKAESTFEIMPDGQRRFSTIIIKGGK</sequence>
<protein>
    <recommendedName>
        <fullName evidence="5">Filamentous haemagglutinin FhaB/tRNA nuclease CdiA-like TPS domain-containing protein</fullName>
    </recommendedName>
</protein>
<feature type="domain" description="Filamentous haemagglutinin FhaB/tRNA nuclease CdiA-like TPS" evidence="5">
    <location>
        <begin position="95"/>
        <end position="216"/>
    </location>
</feature>
<dbReference type="InterPro" id="IPR012334">
    <property type="entry name" value="Pectin_lyas_fold"/>
</dbReference>
<dbReference type="InterPro" id="IPR006914">
    <property type="entry name" value="VENN_dom"/>
</dbReference>
<dbReference type="NCBIfam" id="TIGR01901">
    <property type="entry name" value="adhes_NPXG"/>
    <property type="match status" value="1"/>
</dbReference>
<evidence type="ECO:0000313" key="6">
    <source>
        <dbReference type="EMBL" id="ENV08012.1"/>
    </source>
</evidence>
<evidence type="ECO:0000256" key="1">
    <source>
        <dbReference type="ARBA" id="ARBA00004219"/>
    </source>
</evidence>
<keyword evidence="4" id="KW-0843">Virulence</keyword>
<keyword evidence="2" id="KW-0800">Toxin</keyword>
<dbReference type="Proteomes" id="UP000013209">
    <property type="component" value="Unassembled WGS sequence"/>
</dbReference>
<proteinExistence type="predicted"/>
<reference evidence="6 7" key="1">
    <citation type="submission" date="2013-02" db="EMBL/GenBank/DDBJ databases">
        <title>The Genome Sequence of Acinetobacter sp. CIP 56.2.</title>
        <authorList>
            <consortium name="The Broad Institute Genome Sequencing Platform"/>
            <consortium name="The Broad Institute Genome Sequencing Center for Infectious Disease"/>
            <person name="Cerqueira G."/>
            <person name="Feldgarden M."/>
            <person name="Courvalin P."/>
            <person name="Perichon B."/>
            <person name="Grillot-Courvalin C."/>
            <person name="Clermont D."/>
            <person name="Rocha E."/>
            <person name="Yoon E.-J."/>
            <person name="Nemec A."/>
            <person name="Walker B."/>
            <person name="Young S.K."/>
            <person name="Zeng Q."/>
            <person name="Gargeya S."/>
            <person name="Fitzgerald M."/>
            <person name="Haas B."/>
            <person name="Abouelleil A."/>
            <person name="Alvarado L."/>
            <person name="Arachchi H.M."/>
            <person name="Berlin A.M."/>
            <person name="Chapman S.B."/>
            <person name="Dewar J."/>
            <person name="Goldberg J."/>
            <person name="Griggs A."/>
            <person name="Gujja S."/>
            <person name="Hansen M."/>
            <person name="Howarth C."/>
            <person name="Imamovic A."/>
            <person name="Larimer J."/>
            <person name="McCowan C."/>
            <person name="Murphy C."/>
            <person name="Neiman D."/>
            <person name="Pearson M."/>
            <person name="Priest M."/>
            <person name="Roberts A."/>
            <person name="Saif S."/>
            <person name="Shea T."/>
            <person name="Sisk P."/>
            <person name="Sykes S."/>
            <person name="Wortman J."/>
            <person name="Nusbaum C."/>
            <person name="Birren B."/>
        </authorList>
    </citation>
    <scope>NUCLEOTIDE SEQUENCE [LARGE SCALE GENOMIC DNA]</scope>
    <source>
        <strain evidence="6 7">CIP 56.2</strain>
    </source>
</reference>
<gene>
    <name evidence="6" type="ORF">F966_03872</name>
</gene>
<dbReference type="Pfam" id="PF04829">
    <property type="entry name" value="PT-VENN"/>
    <property type="match status" value="1"/>
</dbReference>
<evidence type="ECO:0000256" key="3">
    <source>
        <dbReference type="ARBA" id="ARBA00022913"/>
    </source>
</evidence>
<evidence type="ECO:0000259" key="5">
    <source>
        <dbReference type="SMART" id="SM00912"/>
    </source>
</evidence>
<organism evidence="6 7">
    <name type="scientific">Acinetobacter higginsii</name>
    <dbReference type="NCBI Taxonomy" id="70347"/>
    <lineage>
        <taxon>Bacteria</taxon>
        <taxon>Pseudomonadati</taxon>
        <taxon>Pseudomonadota</taxon>
        <taxon>Gammaproteobacteria</taxon>
        <taxon>Moraxellales</taxon>
        <taxon>Moraxellaceae</taxon>
        <taxon>Acinetobacter</taxon>
    </lineage>
</organism>
<dbReference type="Pfam" id="PF04830">
    <property type="entry name" value="DUF637"/>
    <property type="match status" value="1"/>
</dbReference>
<dbReference type="Pfam" id="PF05860">
    <property type="entry name" value="TPS"/>
    <property type="match status" value="1"/>
</dbReference>
<dbReference type="PATRIC" id="fig|1144672.3.peg.3745"/>
<dbReference type="eggNOG" id="COG3210">
    <property type="taxonomic scope" value="Bacteria"/>
</dbReference>
<dbReference type="InterPro" id="IPR024973">
    <property type="entry name" value="ESPR"/>
</dbReference>
<evidence type="ECO:0000256" key="4">
    <source>
        <dbReference type="ARBA" id="ARBA00023026"/>
    </source>
</evidence>
<dbReference type="InterPro" id="IPR008638">
    <property type="entry name" value="FhaB/CdiA-like_TPS"/>
</dbReference>
<dbReference type="Gene3D" id="2.160.20.10">
    <property type="entry name" value="Single-stranded right-handed beta-helix, Pectin lyase-like"/>
    <property type="match status" value="1"/>
</dbReference>
<dbReference type="SMART" id="SM00912">
    <property type="entry name" value="Haemagg_act"/>
    <property type="match status" value="1"/>
</dbReference>
<dbReference type="InterPro" id="IPR011050">
    <property type="entry name" value="Pectin_lyase_fold/virulence"/>
</dbReference>
<comment type="caution">
    <text evidence="6">The sequence shown here is derived from an EMBL/GenBank/DDBJ whole genome shotgun (WGS) entry which is preliminary data.</text>
</comment>
<keyword evidence="3" id="KW-1266">Target cell cytoplasm</keyword>
<dbReference type="STRING" id="1144672.F966_03872"/>
<dbReference type="GO" id="GO:0090729">
    <property type="term" value="F:toxin activity"/>
    <property type="evidence" value="ECO:0007669"/>
    <property type="project" value="UniProtKB-KW"/>
</dbReference>
<dbReference type="CDD" id="cd20724">
    <property type="entry name" value="CdiA-CT_Kp342-like"/>
    <property type="match status" value="1"/>
</dbReference>
<dbReference type="HOGENOM" id="CLU_234961_0_0_6"/>
<dbReference type="Pfam" id="PF13018">
    <property type="entry name" value="ESPR"/>
    <property type="match status" value="1"/>
</dbReference>
<name>N8W7M6_9GAMM</name>
<dbReference type="SUPFAM" id="SSF51126">
    <property type="entry name" value="Pectin lyase-like"/>
    <property type="match status" value="1"/>
</dbReference>
<comment type="subcellular location">
    <subcellularLocation>
        <location evidence="1">Target cell</location>
        <location evidence="1">Target cell cytoplasm</location>
    </subcellularLocation>
</comment>
<evidence type="ECO:0000313" key="7">
    <source>
        <dbReference type="Proteomes" id="UP000013209"/>
    </source>
</evidence>
<dbReference type="RefSeq" id="WP_004808172.1">
    <property type="nucleotide sequence ID" value="NZ_KB849440.1"/>
</dbReference>
<evidence type="ECO:0000256" key="2">
    <source>
        <dbReference type="ARBA" id="ARBA00022656"/>
    </source>
</evidence>
<dbReference type="InterPro" id="IPR006915">
    <property type="entry name" value="DUF637_hemagglutn_put"/>
</dbReference>
<accession>N8W7M6</accession>
<dbReference type="EMBL" id="APPH01000020">
    <property type="protein sequence ID" value="ENV08012.1"/>
    <property type="molecule type" value="Genomic_DNA"/>
</dbReference>